<protein>
    <submittedName>
        <fullName evidence="2">Uncharacterized protein</fullName>
    </submittedName>
</protein>
<feature type="transmembrane region" description="Helical" evidence="1">
    <location>
        <begin position="105"/>
        <end position="126"/>
    </location>
</feature>
<dbReference type="EMBL" id="CP002838">
    <property type="protein sequence ID" value="AEM38224.1"/>
    <property type="molecule type" value="Genomic_DNA"/>
</dbReference>
<keyword evidence="1" id="KW-0812">Transmembrane</keyword>
<evidence type="ECO:0000256" key="1">
    <source>
        <dbReference type="SAM" id="Phobius"/>
    </source>
</evidence>
<accession>G0EFQ3</accession>
<proteinExistence type="predicted"/>
<keyword evidence="1" id="KW-1133">Transmembrane helix</keyword>
<dbReference type="KEGG" id="pfm:Pyrfu_0352"/>
<evidence type="ECO:0000313" key="2">
    <source>
        <dbReference type="EMBL" id="AEM38224.1"/>
    </source>
</evidence>
<dbReference type="HOGENOM" id="CLU_1943933_0_0_2"/>
<dbReference type="AlphaFoldDB" id="G0EFQ3"/>
<feature type="transmembrane region" description="Helical" evidence="1">
    <location>
        <begin position="48"/>
        <end position="65"/>
    </location>
</feature>
<reference evidence="2 3" key="1">
    <citation type="journal article" date="2011" name="Stand. Genomic Sci.">
        <title>Complete genome sequence of the hyperthermophilic chemolithoautotroph Pyrolobus fumarii type strain (1A).</title>
        <authorList>
            <person name="Anderson I."/>
            <person name="Goker M."/>
            <person name="Nolan M."/>
            <person name="Lucas S."/>
            <person name="Hammon N."/>
            <person name="Deshpande S."/>
            <person name="Cheng J.F."/>
            <person name="Tapia R."/>
            <person name="Han C."/>
            <person name="Goodwin L."/>
            <person name="Pitluck S."/>
            <person name="Huntemann M."/>
            <person name="Liolios K."/>
            <person name="Ivanova N."/>
            <person name="Pagani I."/>
            <person name="Mavromatis K."/>
            <person name="Ovchinikova G."/>
            <person name="Pati A."/>
            <person name="Chen A."/>
            <person name="Palaniappan K."/>
            <person name="Land M."/>
            <person name="Hauser L."/>
            <person name="Brambilla E.M."/>
            <person name="Huber H."/>
            <person name="Yasawong M."/>
            <person name="Rohde M."/>
            <person name="Spring S."/>
            <person name="Abt B."/>
            <person name="Sikorski J."/>
            <person name="Wirth R."/>
            <person name="Detter J.C."/>
            <person name="Woyke T."/>
            <person name="Bristow J."/>
            <person name="Eisen J.A."/>
            <person name="Markowitz V."/>
            <person name="Hugenholtz P."/>
            <person name="Kyrpides N.C."/>
            <person name="Klenk H.P."/>
            <person name="Lapidus A."/>
        </authorList>
    </citation>
    <scope>NUCLEOTIDE SEQUENCE [LARGE SCALE GENOMIC DNA]</scope>
    <source>
        <strain evidence="3">DSM 11204 / 1A</strain>
    </source>
</reference>
<dbReference type="STRING" id="694429.Pyrfu_0352"/>
<keyword evidence="1" id="KW-0472">Membrane</keyword>
<organism evidence="2 3">
    <name type="scientific">Pyrolobus fumarii (strain DSM 11204 / 1A)</name>
    <dbReference type="NCBI Taxonomy" id="694429"/>
    <lineage>
        <taxon>Archaea</taxon>
        <taxon>Thermoproteota</taxon>
        <taxon>Thermoprotei</taxon>
        <taxon>Desulfurococcales</taxon>
        <taxon>Pyrodictiaceae</taxon>
        <taxon>Pyrolobus</taxon>
    </lineage>
</organism>
<dbReference type="InParanoid" id="G0EFQ3"/>
<name>G0EFQ3_PYRF1</name>
<keyword evidence="3" id="KW-1185">Reference proteome</keyword>
<sequence>MPATAVNTCHHPEHLSTTASRHCGVPATLLGAGSVPDPFEAARAKKQLMVAVFVLILVWILPYAIDFFARSFLGWGIYSQQPDVAKVQLPSGRTLGDMMVTLLRWVQWIVSAIAGMVIAVNVLRLVTAE</sequence>
<gene>
    <name evidence="2" type="ordered locus">Pyrfu_0352</name>
</gene>
<dbReference type="Proteomes" id="UP000001037">
    <property type="component" value="Chromosome"/>
</dbReference>
<evidence type="ECO:0000313" key="3">
    <source>
        <dbReference type="Proteomes" id="UP000001037"/>
    </source>
</evidence>